<dbReference type="Proteomes" id="UP000187283">
    <property type="component" value="Unassembled WGS sequence"/>
</dbReference>
<keyword evidence="3 5" id="KW-1133">Transmembrane helix</keyword>
<comment type="caution">
    <text evidence="8">The sequence shown here is derived from an EMBL/GenBank/DDBJ whole genome shotgun (WGS) entry which is preliminary data.</text>
</comment>
<dbReference type="Pfam" id="PF05241">
    <property type="entry name" value="EBP"/>
    <property type="match status" value="1"/>
</dbReference>
<feature type="transmembrane region" description="Helical" evidence="6">
    <location>
        <begin position="12"/>
        <end position="37"/>
    </location>
</feature>
<comment type="subcellular location">
    <subcellularLocation>
        <location evidence="1">Membrane</location>
        <topology evidence="1">Multi-pass membrane protein</topology>
    </subcellularLocation>
</comment>
<evidence type="ECO:0000259" key="7">
    <source>
        <dbReference type="PROSITE" id="PS51751"/>
    </source>
</evidence>
<feature type="domain" description="EXPERA" evidence="7">
    <location>
        <begin position="1"/>
        <end position="108"/>
    </location>
</feature>
<evidence type="ECO:0000256" key="4">
    <source>
        <dbReference type="ARBA" id="ARBA00023136"/>
    </source>
</evidence>
<name>A0A1R1YGB0_9FUNG</name>
<evidence type="ECO:0000256" key="6">
    <source>
        <dbReference type="SAM" id="Phobius"/>
    </source>
</evidence>
<evidence type="ECO:0000256" key="1">
    <source>
        <dbReference type="ARBA" id="ARBA00004141"/>
    </source>
</evidence>
<feature type="transmembrane region" description="Helical" evidence="6">
    <location>
        <begin position="58"/>
        <end position="79"/>
    </location>
</feature>
<dbReference type="PANTHER" id="PTHR31204:SF1">
    <property type="entry name" value="SIGMA INTRACELLULAR RECEPTOR 2"/>
    <property type="match status" value="1"/>
</dbReference>
<dbReference type="AlphaFoldDB" id="A0A1R1YGB0"/>
<dbReference type="PROSITE" id="PS51751">
    <property type="entry name" value="EXPERA"/>
    <property type="match status" value="1"/>
</dbReference>
<evidence type="ECO:0000313" key="8">
    <source>
        <dbReference type="EMBL" id="OMJ25756.1"/>
    </source>
</evidence>
<dbReference type="OrthoDB" id="433124at2759"/>
<evidence type="ECO:0000256" key="5">
    <source>
        <dbReference type="PROSITE-ProRule" id="PRU01087"/>
    </source>
</evidence>
<protein>
    <recommendedName>
        <fullName evidence="7">EXPERA domain-containing protein</fullName>
    </recommendedName>
</protein>
<dbReference type="InterPro" id="IPR051987">
    <property type="entry name" value="Sigma-2_receptor-like"/>
</dbReference>
<dbReference type="GO" id="GO:0016020">
    <property type="term" value="C:membrane"/>
    <property type="evidence" value="ECO:0007669"/>
    <property type="project" value="UniProtKB-SubCell"/>
</dbReference>
<evidence type="ECO:0000256" key="2">
    <source>
        <dbReference type="ARBA" id="ARBA00022692"/>
    </source>
</evidence>
<keyword evidence="2 5" id="KW-0812">Transmembrane</keyword>
<reference evidence="8 9" key="1">
    <citation type="submission" date="2017-01" db="EMBL/GenBank/DDBJ databases">
        <authorList>
            <person name="Mah S.A."/>
            <person name="Swanson W.J."/>
            <person name="Moy G.W."/>
            <person name="Vacquier V.D."/>
        </authorList>
    </citation>
    <scope>NUCLEOTIDE SEQUENCE [LARGE SCALE GENOMIC DNA]</scope>
    <source>
        <strain evidence="8 9">GSMNP</strain>
    </source>
</reference>
<accession>A0A1R1YGB0</accession>
<dbReference type="EMBL" id="LSSN01000116">
    <property type="protein sequence ID" value="OMJ25756.1"/>
    <property type="molecule type" value="Genomic_DNA"/>
</dbReference>
<keyword evidence="4 5" id="KW-0472">Membrane</keyword>
<evidence type="ECO:0000256" key="3">
    <source>
        <dbReference type="ARBA" id="ARBA00022989"/>
    </source>
</evidence>
<dbReference type="PANTHER" id="PTHR31204">
    <property type="entry name" value="SIGMA INTRACELLULAR RECEPTOR 2"/>
    <property type="match status" value="1"/>
</dbReference>
<sequence length="129" mass="14403">MLRPATKNLSHLSWFHSLLVFELLFQVPLLILILLTLSNTPNSFGLAFNGTLHKSRNLLQVIYGTHTATTMIPVLGYIYSVAHTAPIANQITLVLMYLPFSILPLIMAIVSSLKLLKQLDLKTPSSKFE</sequence>
<dbReference type="InterPro" id="IPR033118">
    <property type="entry name" value="EXPERA"/>
</dbReference>
<evidence type="ECO:0000313" key="9">
    <source>
        <dbReference type="Proteomes" id="UP000187283"/>
    </source>
</evidence>
<dbReference type="STRING" id="133412.A0A1R1YGB0"/>
<organism evidence="8 9">
    <name type="scientific">Smittium culicis</name>
    <dbReference type="NCBI Taxonomy" id="133412"/>
    <lineage>
        <taxon>Eukaryota</taxon>
        <taxon>Fungi</taxon>
        <taxon>Fungi incertae sedis</taxon>
        <taxon>Zoopagomycota</taxon>
        <taxon>Kickxellomycotina</taxon>
        <taxon>Harpellomycetes</taxon>
        <taxon>Harpellales</taxon>
        <taxon>Legeriomycetaceae</taxon>
        <taxon>Smittium</taxon>
    </lineage>
</organism>
<keyword evidence="9" id="KW-1185">Reference proteome</keyword>
<proteinExistence type="predicted"/>
<gene>
    <name evidence="8" type="ORF">AYI70_g676</name>
</gene>
<dbReference type="GO" id="GO:0005783">
    <property type="term" value="C:endoplasmic reticulum"/>
    <property type="evidence" value="ECO:0007669"/>
    <property type="project" value="TreeGrafter"/>
</dbReference>
<feature type="transmembrane region" description="Helical" evidence="6">
    <location>
        <begin position="91"/>
        <end position="116"/>
    </location>
</feature>